<evidence type="ECO:0000313" key="2">
    <source>
        <dbReference type="Proteomes" id="UP000199034"/>
    </source>
</evidence>
<dbReference type="OrthoDB" id="3695428at2"/>
<name>A0A1G6XDI9_9ACTN</name>
<dbReference type="AlphaFoldDB" id="A0A1G6XDI9"/>
<dbReference type="EMBL" id="FMZM01000010">
    <property type="protein sequence ID" value="SDD75306.1"/>
    <property type="molecule type" value="Genomic_DNA"/>
</dbReference>
<evidence type="ECO:0000313" key="1">
    <source>
        <dbReference type="EMBL" id="SDD75306.1"/>
    </source>
</evidence>
<organism evidence="1 2">
    <name type="scientific">Nocardioides lianchengensis</name>
    <dbReference type="NCBI Taxonomy" id="1045774"/>
    <lineage>
        <taxon>Bacteria</taxon>
        <taxon>Bacillati</taxon>
        <taxon>Actinomycetota</taxon>
        <taxon>Actinomycetes</taxon>
        <taxon>Propionibacteriales</taxon>
        <taxon>Nocardioidaceae</taxon>
        <taxon>Nocardioides</taxon>
    </lineage>
</organism>
<sequence length="589" mass="64641">MFSWDQDPKRAERAIQMLLRARFSGLRSFDGAGGDGGRDAELVTADGRTVFEVKSFGRLDSSRRRQVANSLKNAVQTVSDMTRWVLVIPMNMTPNRPGSKSSEQAWFDETLPKLAPGVELDWFGQDWLDAALAENMDVQRFIEGIDGQVLQRAAEFGMEQAVLADGASNLTERLAGLHRRVDEVSPYWTLDFAVRDGIHYQSLRAKRDDAQLVDPITITPTFAFRADDPDDEELRARFEHTLAFGGHVDLPAGYVIDLDIDASDEARKLFDVGDPAANEFSIVTLREVLDKRIRCNYQILAGEPDENGNERVLSQFSVFFAERTTGAVGVKLYGSDAAGIIKFELGLPRPPSMSGSGKPQLVDGATLRIVLPDTLVGYDIDSLLPVARTLAASQAGTRIRFLLPQLGYVDGPPLDEASFPEAVATHQLIADLHHMQEVTGSAFSYPANITIGQVKELRRVVRQLNGDDVEHDGGFTLQVLPDAVAGFLEALLQDPTGVLPGGVFSVNPLVYFNVGDLKLRFGPSAFWAPRPRLVNLAHLQAVAASEVHPPGGVGVPAEFEPTDAPFRWFSRDKSETYLESAERPPELSS</sequence>
<keyword evidence="2" id="KW-1185">Reference proteome</keyword>
<proteinExistence type="predicted"/>
<accession>A0A1G6XDI9</accession>
<dbReference type="RefSeq" id="WP_090859575.1">
    <property type="nucleotide sequence ID" value="NZ_FMZM01000010.1"/>
</dbReference>
<gene>
    <name evidence="1" type="ORF">SAMN05421872_110228</name>
</gene>
<dbReference type="Proteomes" id="UP000199034">
    <property type="component" value="Unassembled WGS sequence"/>
</dbReference>
<reference evidence="1 2" key="1">
    <citation type="submission" date="2016-10" db="EMBL/GenBank/DDBJ databases">
        <authorList>
            <person name="de Groot N.N."/>
        </authorList>
    </citation>
    <scope>NUCLEOTIDE SEQUENCE [LARGE SCALE GENOMIC DNA]</scope>
    <source>
        <strain evidence="1 2">CGMCC 4.6858</strain>
    </source>
</reference>
<protein>
    <submittedName>
        <fullName evidence="1">Uncharacterized protein</fullName>
    </submittedName>
</protein>